<evidence type="ECO:0000313" key="6">
    <source>
        <dbReference type="Proteomes" id="UP000004226"/>
    </source>
</evidence>
<dbReference type="InterPro" id="IPR003593">
    <property type="entry name" value="AAA+_ATPase"/>
</dbReference>
<dbReference type="GO" id="GO:0016887">
    <property type="term" value="F:ATP hydrolysis activity"/>
    <property type="evidence" value="ECO:0007669"/>
    <property type="project" value="InterPro"/>
</dbReference>
<keyword evidence="2" id="KW-0547">Nucleotide-binding</keyword>
<evidence type="ECO:0000313" key="5">
    <source>
        <dbReference type="EMBL" id="EEY34873.1"/>
    </source>
</evidence>
<keyword evidence="3 5" id="KW-0067">ATP-binding</keyword>
<dbReference type="InterPro" id="IPR050319">
    <property type="entry name" value="ABC_transp_ATP-bind"/>
</dbReference>
<dbReference type="RefSeq" id="WP_006807474.1">
    <property type="nucleotide sequence ID" value="NZ_ADAD01000125.1"/>
</dbReference>
<accession>D0GM06</accession>
<evidence type="ECO:0000256" key="3">
    <source>
        <dbReference type="ARBA" id="ARBA00022840"/>
    </source>
</evidence>
<protein>
    <submittedName>
        <fullName evidence="5">ABC transporter, ATP-binding protein</fullName>
    </submittedName>
</protein>
<dbReference type="PROSITE" id="PS00211">
    <property type="entry name" value="ABC_TRANSPORTER_1"/>
    <property type="match status" value="1"/>
</dbReference>
<reference evidence="5 6" key="1">
    <citation type="submission" date="2009-10" db="EMBL/GenBank/DDBJ databases">
        <authorList>
            <person name="Harkins D.M."/>
            <person name="Madupu R."/>
            <person name="Durkin A.S."/>
            <person name="Torralba M."/>
            <person name="Methe B."/>
            <person name="Sutton G.G."/>
            <person name="Strausberg R.L."/>
            <person name="Nelson K.E."/>
        </authorList>
    </citation>
    <scope>NUCLEOTIDE SEQUENCE [LARGE SCALE GENOMIC DNA]</scope>
    <source>
        <strain evidence="5 6">F0264</strain>
    </source>
</reference>
<dbReference type="AlphaFoldDB" id="D0GM06"/>
<dbReference type="CDD" id="cd03257">
    <property type="entry name" value="ABC_NikE_OppD_transporters"/>
    <property type="match status" value="1"/>
</dbReference>
<dbReference type="InterPro" id="IPR003439">
    <property type="entry name" value="ABC_transporter-like_ATP-bd"/>
</dbReference>
<dbReference type="PANTHER" id="PTHR43776">
    <property type="entry name" value="TRANSPORT ATP-BINDING PROTEIN"/>
    <property type="match status" value="1"/>
</dbReference>
<evidence type="ECO:0000256" key="2">
    <source>
        <dbReference type="ARBA" id="ARBA00022741"/>
    </source>
</evidence>
<dbReference type="GO" id="GO:0005524">
    <property type="term" value="F:ATP binding"/>
    <property type="evidence" value="ECO:0007669"/>
    <property type="project" value="UniProtKB-KW"/>
</dbReference>
<dbReference type="PROSITE" id="PS50893">
    <property type="entry name" value="ABC_TRANSPORTER_2"/>
    <property type="match status" value="1"/>
</dbReference>
<dbReference type="SUPFAM" id="SSF52540">
    <property type="entry name" value="P-loop containing nucleoside triphosphate hydrolases"/>
    <property type="match status" value="1"/>
</dbReference>
<dbReference type="InterPro" id="IPR027417">
    <property type="entry name" value="P-loop_NTPase"/>
</dbReference>
<dbReference type="SMART" id="SM00382">
    <property type="entry name" value="AAA"/>
    <property type="match status" value="1"/>
</dbReference>
<evidence type="ECO:0000259" key="4">
    <source>
        <dbReference type="PROSITE" id="PS50893"/>
    </source>
</evidence>
<name>D0GM06_9FUSO</name>
<dbReference type="eggNOG" id="COG4608">
    <property type="taxonomic scope" value="Bacteria"/>
</dbReference>
<dbReference type="Gene3D" id="3.40.50.300">
    <property type="entry name" value="P-loop containing nucleotide triphosphate hydrolases"/>
    <property type="match status" value="1"/>
</dbReference>
<feature type="domain" description="ABC transporter" evidence="4">
    <location>
        <begin position="8"/>
        <end position="240"/>
    </location>
</feature>
<sequence length="240" mass="27495">MAEKDTVLSIKNLKKIYKSDSNYFFKKDYVKVIDKFDLEVKRGECVGISGKSGSGKTTVVKCILNLEEPDEGEIIIDNETVFDSSKKINLFKDKKKSFNIRKKIQLIMQDPGSALDSKLRIGKLLEYTLKNYNPDYESEQIKKEINDTFKLCGLGENVYNKYPYQLSGGQKQRVCIARALILNPEILICDEITASLDISLQKKILELLQSLKEKLKIAIIFISHDRKVVSKFCDRICYIS</sequence>
<gene>
    <name evidence="5" type="ORF">HMPREF0554_1717</name>
</gene>
<organism evidence="5 6">
    <name type="scientific">Pseudoleptotrichia goodfellowii F0264</name>
    <dbReference type="NCBI Taxonomy" id="596323"/>
    <lineage>
        <taxon>Bacteria</taxon>
        <taxon>Fusobacteriati</taxon>
        <taxon>Fusobacteriota</taxon>
        <taxon>Fusobacteriia</taxon>
        <taxon>Fusobacteriales</taxon>
        <taxon>Leptotrichiaceae</taxon>
        <taxon>Pseudoleptotrichia</taxon>
    </lineage>
</organism>
<proteinExistence type="predicted"/>
<dbReference type="Pfam" id="PF00005">
    <property type="entry name" value="ABC_tran"/>
    <property type="match status" value="1"/>
</dbReference>
<keyword evidence="1" id="KW-0813">Transport</keyword>
<dbReference type="GO" id="GO:0055085">
    <property type="term" value="P:transmembrane transport"/>
    <property type="evidence" value="ECO:0007669"/>
    <property type="project" value="UniProtKB-ARBA"/>
</dbReference>
<comment type="caution">
    <text evidence="5">The sequence shown here is derived from an EMBL/GenBank/DDBJ whole genome shotgun (WGS) entry which is preliminary data.</text>
</comment>
<evidence type="ECO:0000256" key="1">
    <source>
        <dbReference type="ARBA" id="ARBA00022448"/>
    </source>
</evidence>
<dbReference type="InterPro" id="IPR017871">
    <property type="entry name" value="ABC_transporter-like_CS"/>
</dbReference>
<dbReference type="PANTHER" id="PTHR43776:SF8">
    <property type="entry name" value="ABC TRANSPORTER, ATP-BINDING PROTEIN"/>
    <property type="match status" value="1"/>
</dbReference>
<keyword evidence="6" id="KW-1185">Reference proteome</keyword>
<dbReference type="EMBL" id="ADAD01000125">
    <property type="protein sequence ID" value="EEY34873.1"/>
    <property type="molecule type" value="Genomic_DNA"/>
</dbReference>
<dbReference type="Proteomes" id="UP000004226">
    <property type="component" value="Unassembled WGS sequence"/>
</dbReference>